<comment type="caution">
    <text evidence="1">The sequence shown here is derived from an EMBL/GenBank/DDBJ whole genome shotgun (WGS) entry which is preliminary data.</text>
</comment>
<proteinExistence type="predicted"/>
<protein>
    <recommendedName>
        <fullName evidence="3">Helix-turn-helix domain-containing protein</fullName>
    </recommendedName>
</protein>
<reference evidence="1 2" key="1">
    <citation type="submission" date="2017-07" db="EMBL/GenBank/DDBJ databases">
        <title>Phylogenetic study on the rhizospheric bacterium Ochrobactrum sp. A44.</title>
        <authorList>
            <person name="Krzyzanowska D.M."/>
            <person name="Ossowicki A."/>
            <person name="Rajewska M."/>
            <person name="Maciag T."/>
            <person name="Kaczynski Z."/>
            <person name="Czerwicka M."/>
            <person name="Jafra S."/>
        </authorList>
    </citation>
    <scope>NUCLEOTIDE SEQUENCE [LARGE SCALE GENOMIC DNA]</scope>
    <source>
        <strain evidence="1 2">PR17</strain>
    </source>
</reference>
<sequence>MKEEATIRRGARNARYAAIPNHVFEEVRLSMEARWLLGYLLSKPDNWTVVLRDIINKGNCGRDKARRMVAELVELGYAQKEQARDGGRFSALSLVIYDEPFAIEVTESVASLPQTEKPSTVNPSTEKPATVNHPLVITDNLENTDNRSERGASANDFEDRKKIELAYWKLVRSWPNLKGTPQSKWFDSWLALSAEERIAAAEKRDGWVELLRSNGRDHIHVPGTYFENKLWEQVPDASVSASAAPTRLEAKPFGKLFGIEVYRNFLTASPGMISTPTAFERAQIERGERTEGEIYREKLVKQGWTAVEGMFERAVTGRSAVVSARFDPLRERMESVSVGSERWFAWKAYHEEHGWRWYPSPDWLKWVCFPSGGPDGMKDFETALRGIGDDDGR</sequence>
<evidence type="ECO:0000313" key="2">
    <source>
        <dbReference type="Proteomes" id="UP000216345"/>
    </source>
</evidence>
<dbReference type="Proteomes" id="UP000216345">
    <property type="component" value="Unassembled WGS sequence"/>
</dbReference>
<dbReference type="RefSeq" id="WP_094576447.1">
    <property type="nucleotide sequence ID" value="NZ_JBHEEL010000009.1"/>
</dbReference>
<gene>
    <name evidence="1" type="ORF">CEV32_4906</name>
</gene>
<dbReference type="OrthoDB" id="7864318at2"/>
<evidence type="ECO:0008006" key="3">
    <source>
        <dbReference type="Google" id="ProtNLM"/>
    </source>
</evidence>
<keyword evidence="2" id="KW-1185">Reference proteome</keyword>
<accession>A0A256FLD3</accession>
<dbReference type="AlphaFoldDB" id="A0A256FLD3"/>
<name>A0A256FLD3_9HYPH</name>
<organism evidence="1 2">
    <name type="scientific">Brucella rhizosphaerae</name>
    <dbReference type="NCBI Taxonomy" id="571254"/>
    <lineage>
        <taxon>Bacteria</taxon>
        <taxon>Pseudomonadati</taxon>
        <taxon>Pseudomonadota</taxon>
        <taxon>Alphaproteobacteria</taxon>
        <taxon>Hyphomicrobiales</taxon>
        <taxon>Brucellaceae</taxon>
        <taxon>Brucella/Ochrobactrum group</taxon>
        <taxon>Brucella</taxon>
    </lineage>
</organism>
<dbReference type="EMBL" id="NNRK01000025">
    <property type="protein sequence ID" value="OYR15629.1"/>
    <property type="molecule type" value="Genomic_DNA"/>
</dbReference>
<evidence type="ECO:0000313" key="1">
    <source>
        <dbReference type="EMBL" id="OYR15629.1"/>
    </source>
</evidence>